<feature type="region of interest" description="Disordered" evidence="2">
    <location>
        <begin position="365"/>
        <end position="389"/>
    </location>
</feature>
<dbReference type="PROSITE" id="PS50287">
    <property type="entry name" value="SRCR_2"/>
    <property type="match status" value="1"/>
</dbReference>
<dbReference type="Proteomes" id="UP001497392">
    <property type="component" value="Unassembled WGS sequence"/>
</dbReference>
<proteinExistence type="inferred from homology"/>
<gene>
    <name evidence="4" type="primary">g6202</name>
    <name evidence="4" type="ORF">VP750_LOCUS5315</name>
</gene>
<evidence type="ECO:0000256" key="2">
    <source>
        <dbReference type="SAM" id="MobiDB-lite"/>
    </source>
</evidence>
<feature type="region of interest" description="Disordered" evidence="2">
    <location>
        <begin position="503"/>
        <end position="544"/>
    </location>
</feature>
<feature type="domain" description="SRCR" evidence="3">
    <location>
        <begin position="547"/>
        <end position="577"/>
    </location>
</feature>
<evidence type="ECO:0000259" key="3">
    <source>
        <dbReference type="PROSITE" id="PS50287"/>
    </source>
</evidence>
<comment type="similarity">
    <text evidence="1">Belongs to the TCP10 family.</text>
</comment>
<feature type="compositionally biased region" description="Polar residues" evidence="2">
    <location>
        <begin position="425"/>
        <end position="437"/>
    </location>
</feature>
<sequence>MERDSKDVVQKPAPYLRSGKGTESRQQASQSSRRYIPKGGFVIDFTTQPLPKGKGRAAPNGCHTDVSREVLIARQQRAAARLSAPKHSAGNSPVTKKLELPDLEFPDHPKPWGAARCRAILKENIGPHLATSGHTKQMGYHERVPTQARPSSRTVETKACRVDTLYAAQQPGETLDDNDIFDDDAPLLSAVQISKTPDATPDSVLTDPFQALAERQAMHAPVTSLYVQQLLTPETSAPESAVQKELLDLKDQITQAAAVLELEKQAFQRSRIEDETAWREVTKREERRLQRDKAILSRQSQVLLKLPSKRERAEVEALSEALEKERRMGRAKDARHKLTVQRLQRHVTQLQGKVAELEDEVRWHSRRAADSAQLPSRTRQPYNASVMPHKPEQYHSSRLLEEAFPHDPAAKRETLKQRIAEGNPEGQQPVQRLSSRPATPEHPEKQLCSSEVMRKQGRTAAAGTAERDVDVQLSGCTAASADEYSSIKASLRTLQELLNNPQSPTLISEHTNDSKAGSSSDISVGGVDGLDSQAAIPSNHPDGRTAVRFKNGDCKRSYTNGTVEYYYAKADTWHTTCPGDIEVYYFPSGQTEAHHPGGLKEIIFQDGSIRLVDSEGAESVAELEHLGNAVRRSRPDWKTVADPSV</sequence>
<comment type="caution">
    <text evidence="4">The sequence shown here is derived from an EMBL/GenBank/DDBJ whole genome shotgun (WGS) entry which is preliminary data.</text>
</comment>
<feature type="compositionally biased region" description="Low complexity" evidence="2">
    <location>
        <begin position="24"/>
        <end position="34"/>
    </location>
</feature>
<dbReference type="EMBL" id="CAXHTA020000009">
    <property type="protein sequence ID" value="CAL5223656.1"/>
    <property type="molecule type" value="Genomic_DNA"/>
</dbReference>
<reference evidence="4 5" key="1">
    <citation type="submission" date="2024-06" db="EMBL/GenBank/DDBJ databases">
        <authorList>
            <person name="Kraege A."/>
            <person name="Thomma B."/>
        </authorList>
    </citation>
    <scope>NUCLEOTIDE SEQUENCE [LARGE SCALE GENOMIC DNA]</scope>
</reference>
<dbReference type="PANTHER" id="PTHR10331:SF6">
    <property type="entry name" value="SPINDLE ASSEMBLY ABNORMAL 4"/>
    <property type="match status" value="1"/>
</dbReference>
<feature type="region of interest" description="Disordered" evidence="2">
    <location>
        <begin position="1"/>
        <end position="40"/>
    </location>
</feature>
<name>A0ABP1FXB5_9CHLO</name>
<dbReference type="InterPro" id="IPR026581">
    <property type="entry name" value="TCP10L/CENPJ"/>
</dbReference>
<feature type="compositionally biased region" description="Low complexity" evidence="2">
    <location>
        <begin position="517"/>
        <end position="532"/>
    </location>
</feature>
<feature type="compositionally biased region" description="Polar residues" evidence="2">
    <location>
        <begin position="373"/>
        <end position="383"/>
    </location>
</feature>
<keyword evidence="5" id="KW-1185">Reference proteome</keyword>
<protein>
    <submittedName>
        <fullName evidence="4">G6202 protein</fullName>
    </submittedName>
</protein>
<dbReference type="InterPro" id="IPR047002">
    <property type="entry name" value="Tcp10_C_sf"/>
</dbReference>
<dbReference type="InterPro" id="IPR001190">
    <property type="entry name" value="SRCR"/>
</dbReference>
<feature type="region of interest" description="Disordered" evidence="2">
    <location>
        <begin position="130"/>
        <end position="155"/>
    </location>
</feature>
<organism evidence="4 5">
    <name type="scientific">Coccomyxa viridis</name>
    <dbReference type="NCBI Taxonomy" id="1274662"/>
    <lineage>
        <taxon>Eukaryota</taxon>
        <taxon>Viridiplantae</taxon>
        <taxon>Chlorophyta</taxon>
        <taxon>core chlorophytes</taxon>
        <taxon>Trebouxiophyceae</taxon>
        <taxon>Trebouxiophyceae incertae sedis</taxon>
        <taxon>Coccomyxaceae</taxon>
        <taxon>Coccomyxa</taxon>
    </lineage>
</organism>
<dbReference type="PANTHER" id="PTHR10331">
    <property type="entry name" value="T COMPLEX PROTEIN 10"/>
    <property type="match status" value="1"/>
</dbReference>
<evidence type="ECO:0000256" key="1">
    <source>
        <dbReference type="ARBA" id="ARBA00005627"/>
    </source>
</evidence>
<dbReference type="Gene3D" id="2.60.450.20">
    <property type="match status" value="1"/>
</dbReference>
<evidence type="ECO:0000313" key="5">
    <source>
        <dbReference type="Proteomes" id="UP001497392"/>
    </source>
</evidence>
<feature type="region of interest" description="Disordered" evidence="2">
    <location>
        <begin position="420"/>
        <end position="466"/>
    </location>
</feature>
<evidence type="ECO:0000313" key="4">
    <source>
        <dbReference type="EMBL" id="CAL5223656.1"/>
    </source>
</evidence>
<accession>A0ABP1FXB5</accession>